<dbReference type="SMART" id="SM00257">
    <property type="entry name" value="LysM"/>
    <property type="match status" value="2"/>
</dbReference>
<dbReference type="CDD" id="cd00118">
    <property type="entry name" value="LysM"/>
    <property type="match status" value="2"/>
</dbReference>
<dbReference type="PANTHER" id="PTHR21666">
    <property type="entry name" value="PEPTIDASE-RELATED"/>
    <property type="match status" value="1"/>
</dbReference>
<name>A0A1F5ZMA4_9BACT</name>
<dbReference type="Gene3D" id="3.10.350.10">
    <property type="entry name" value="LysM domain"/>
    <property type="match status" value="2"/>
</dbReference>
<dbReference type="SUPFAM" id="SSF51261">
    <property type="entry name" value="Duplicated hybrid motif"/>
    <property type="match status" value="1"/>
</dbReference>
<dbReference type="PROSITE" id="PS51782">
    <property type="entry name" value="LYSM"/>
    <property type="match status" value="2"/>
</dbReference>
<feature type="domain" description="LysM" evidence="2">
    <location>
        <begin position="120"/>
        <end position="163"/>
    </location>
</feature>
<keyword evidence="1" id="KW-0472">Membrane</keyword>
<dbReference type="InterPro" id="IPR036779">
    <property type="entry name" value="LysM_dom_sf"/>
</dbReference>
<reference evidence="3 4" key="1">
    <citation type="journal article" date="2016" name="Nat. Commun.">
        <title>Thousands of microbial genomes shed light on interconnected biogeochemical processes in an aquifer system.</title>
        <authorList>
            <person name="Anantharaman K."/>
            <person name="Brown C.T."/>
            <person name="Hug L.A."/>
            <person name="Sharon I."/>
            <person name="Castelle C.J."/>
            <person name="Probst A.J."/>
            <person name="Thomas B.C."/>
            <person name="Singh A."/>
            <person name="Wilkins M.J."/>
            <person name="Karaoz U."/>
            <person name="Brodie E.L."/>
            <person name="Williams K.H."/>
            <person name="Hubbard S.S."/>
            <person name="Banfield J.F."/>
        </authorList>
    </citation>
    <scope>NUCLEOTIDE SEQUENCE [LARGE SCALE GENOMIC DNA]</scope>
</reference>
<dbReference type="CDD" id="cd12797">
    <property type="entry name" value="M23_peptidase"/>
    <property type="match status" value="1"/>
</dbReference>
<dbReference type="EMBL" id="MFJJ01000041">
    <property type="protein sequence ID" value="OGG13620.1"/>
    <property type="molecule type" value="Genomic_DNA"/>
</dbReference>
<evidence type="ECO:0000256" key="1">
    <source>
        <dbReference type="SAM" id="Phobius"/>
    </source>
</evidence>
<dbReference type="AlphaFoldDB" id="A0A1F5ZMA4"/>
<gene>
    <name evidence="3" type="ORF">A2875_00445</name>
</gene>
<dbReference type="InterPro" id="IPR018392">
    <property type="entry name" value="LysM"/>
</dbReference>
<sequence>MKHWFSMFHDDLRSWGRGWSIYLEKKLGRFGNWFERQKTVIVDVLMARRGSYQRPFLHFSLGILFTVGLVSAPIVASAYPGGIPKSLADFTPPSAVLTSLDPSEYGVQTEISQKPRDQVITYAVVSGDTLSTVAEKFGVSIDTVKWANDLKRDSLTVDQELKIPPVTGIVHKVREGETIYSIAKRYQTDAQKIVNFPFNDFSDLETFALNIGQTLIVPDGVMPESAPVRTVASIAPIIAGGNGQFQWPTNGVITQYPVWYHMALDIANNAAPGIAAADSGTVSLVEYLRYGYGQHVIVDHGNGLQTLYGHMSEIYVKPGDRVARGQIIGRMGSTGRSTGTHLHLEVRKNGVIVNPLPFLK</sequence>
<evidence type="ECO:0000313" key="4">
    <source>
        <dbReference type="Proteomes" id="UP000177416"/>
    </source>
</evidence>
<feature type="domain" description="LysM" evidence="2">
    <location>
        <begin position="169"/>
        <end position="217"/>
    </location>
</feature>
<dbReference type="Gene3D" id="2.70.70.10">
    <property type="entry name" value="Glucose Permease (Domain IIA)"/>
    <property type="match status" value="1"/>
</dbReference>
<organism evidence="3 4">
    <name type="scientific">Candidatus Gottesmanbacteria bacterium RIFCSPHIGHO2_01_FULL_46_14</name>
    <dbReference type="NCBI Taxonomy" id="1798380"/>
    <lineage>
        <taxon>Bacteria</taxon>
        <taxon>Candidatus Gottesmaniibacteriota</taxon>
    </lineage>
</organism>
<dbReference type="GO" id="GO:0004222">
    <property type="term" value="F:metalloendopeptidase activity"/>
    <property type="evidence" value="ECO:0007669"/>
    <property type="project" value="TreeGrafter"/>
</dbReference>
<keyword evidence="1" id="KW-1133">Transmembrane helix</keyword>
<dbReference type="PANTHER" id="PTHR21666:SF270">
    <property type="entry name" value="MUREIN HYDROLASE ACTIVATOR ENVC"/>
    <property type="match status" value="1"/>
</dbReference>
<dbReference type="InterPro" id="IPR011055">
    <property type="entry name" value="Dup_hybrid_motif"/>
</dbReference>
<accession>A0A1F5ZMA4</accession>
<dbReference type="Proteomes" id="UP000177416">
    <property type="component" value="Unassembled WGS sequence"/>
</dbReference>
<dbReference type="Pfam" id="PF01551">
    <property type="entry name" value="Peptidase_M23"/>
    <property type="match status" value="1"/>
</dbReference>
<dbReference type="Pfam" id="PF01476">
    <property type="entry name" value="LysM"/>
    <property type="match status" value="2"/>
</dbReference>
<comment type="caution">
    <text evidence="3">The sequence shown here is derived from an EMBL/GenBank/DDBJ whole genome shotgun (WGS) entry which is preliminary data.</text>
</comment>
<dbReference type="InterPro" id="IPR050570">
    <property type="entry name" value="Cell_wall_metabolism_enzyme"/>
</dbReference>
<feature type="transmembrane region" description="Helical" evidence="1">
    <location>
        <begin position="56"/>
        <end position="79"/>
    </location>
</feature>
<evidence type="ECO:0000259" key="2">
    <source>
        <dbReference type="PROSITE" id="PS51782"/>
    </source>
</evidence>
<evidence type="ECO:0000313" key="3">
    <source>
        <dbReference type="EMBL" id="OGG13620.1"/>
    </source>
</evidence>
<keyword evidence="1" id="KW-0812">Transmembrane</keyword>
<proteinExistence type="predicted"/>
<protein>
    <recommendedName>
        <fullName evidence="2">LysM domain-containing protein</fullName>
    </recommendedName>
</protein>
<dbReference type="SUPFAM" id="SSF54106">
    <property type="entry name" value="LysM domain"/>
    <property type="match status" value="2"/>
</dbReference>
<dbReference type="InterPro" id="IPR016047">
    <property type="entry name" value="M23ase_b-sheet_dom"/>
</dbReference>